<dbReference type="Gene3D" id="3.40.190.10">
    <property type="entry name" value="Periplasmic binding protein-like II"/>
    <property type="match status" value="1"/>
</dbReference>
<evidence type="ECO:0000313" key="3">
    <source>
        <dbReference type="EMBL" id="MBB4223019.1"/>
    </source>
</evidence>
<dbReference type="OrthoDB" id="8842343at2"/>
<evidence type="ECO:0000256" key="2">
    <source>
        <dbReference type="SAM" id="MobiDB-lite"/>
    </source>
</evidence>
<evidence type="ECO:0000256" key="1">
    <source>
        <dbReference type="ARBA" id="ARBA00006987"/>
    </source>
</evidence>
<reference evidence="3 6" key="2">
    <citation type="submission" date="2020-08" db="EMBL/GenBank/DDBJ databases">
        <title>Genomic Encyclopedia of Type Strains, Phase IV (KMG-V): Genome sequencing to study the core and pangenomes of soil and plant-associated prokaryotes.</title>
        <authorList>
            <person name="Whitman W."/>
        </authorList>
    </citation>
    <scope>NUCLEOTIDE SEQUENCE [LARGE SCALE GENOMIC DNA]</scope>
    <source>
        <strain evidence="3 6">34/80</strain>
    </source>
</reference>
<dbReference type="InterPro" id="IPR042100">
    <property type="entry name" value="Bug_dom1"/>
</dbReference>
<protein>
    <submittedName>
        <fullName evidence="4">Tripartite tricarboxylate transporter substrate binding protein</fullName>
    </submittedName>
    <submittedName>
        <fullName evidence="3">Tripartite-type tricarboxylate transporter receptor subunit TctC</fullName>
    </submittedName>
</protein>
<dbReference type="AlphaFoldDB" id="A0A433MJG0"/>
<dbReference type="RefSeq" id="WP_126022176.1">
    <property type="nucleotide sequence ID" value="NZ_JACIFZ010000004.1"/>
</dbReference>
<comment type="caution">
    <text evidence="4">The sequence shown here is derived from an EMBL/GenBank/DDBJ whole genome shotgun (WGS) entry which is preliminary data.</text>
</comment>
<dbReference type="Gene3D" id="3.40.190.150">
    <property type="entry name" value="Bordetella uptake gene, domain 1"/>
    <property type="match status" value="1"/>
</dbReference>
<evidence type="ECO:0000313" key="4">
    <source>
        <dbReference type="EMBL" id="RUR68013.1"/>
    </source>
</evidence>
<gene>
    <name evidence="4" type="ORF">EJP67_13195</name>
    <name evidence="3" type="ORF">GGD71_003801</name>
</gene>
<proteinExistence type="inferred from homology"/>
<dbReference type="PANTHER" id="PTHR42928">
    <property type="entry name" value="TRICARBOXYLATE-BINDING PROTEIN"/>
    <property type="match status" value="1"/>
</dbReference>
<sequence length="347" mass="35572">MAAAPLAPGKSALRRQLLLTAAGAALTGGRSFAQTLSSSPPPSQPPAGDFPNKPIRLVVTFPPGGSADAVMRLLVPRLNEKLGQPVVIDNKPGAGGNVGLSLVAKTPADGYTLGLGAAGALTANVSLYPQMPFDPVKDFKPVGMVAATPFVIVGHPSIAARTQRELIALAKASPGTLSIGHGGNGTAMHLSAALFAQMAEVKFVEVPYRGSGPAALDAIAGQIPLALVDLPASLQQIRAGKLVAFSVTSAQRVPMLPEVPTVAEAGLPGYDSTGWFGVVAPAGTPAPIVARLNAEINAALGDEQIKATMRNLGAEPAPTSPEAFEAYIRSETKKWAKVIQTARIRLD</sequence>
<dbReference type="PIRSF" id="PIRSF017082">
    <property type="entry name" value="YflP"/>
    <property type="match status" value="1"/>
</dbReference>
<evidence type="ECO:0000313" key="6">
    <source>
        <dbReference type="Proteomes" id="UP000524450"/>
    </source>
</evidence>
<dbReference type="EMBL" id="RXFT01000005">
    <property type="protein sequence ID" value="RUR68013.1"/>
    <property type="molecule type" value="Genomic_DNA"/>
</dbReference>
<evidence type="ECO:0000313" key="5">
    <source>
        <dbReference type="Proteomes" id="UP000281118"/>
    </source>
</evidence>
<dbReference type="InterPro" id="IPR005064">
    <property type="entry name" value="BUG"/>
</dbReference>
<dbReference type="EMBL" id="JACIFZ010000004">
    <property type="protein sequence ID" value="MBB4223019.1"/>
    <property type="molecule type" value="Genomic_DNA"/>
</dbReference>
<reference evidence="4 5" key="1">
    <citation type="submission" date="2018-12" db="EMBL/GenBank/DDBJ databases">
        <title>The genome sequences of Variovorax guangxiensis DSM 27352.</title>
        <authorList>
            <person name="Gao J."/>
            <person name="Sun J."/>
        </authorList>
    </citation>
    <scope>NUCLEOTIDE SEQUENCE [LARGE SCALE GENOMIC DNA]</scope>
    <source>
        <strain evidence="4 5">DSM 27352</strain>
    </source>
</reference>
<dbReference type="Pfam" id="PF03401">
    <property type="entry name" value="TctC"/>
    <property type="match status" value="1"/>
</dbReference>
<dbReference type="Proteomes" id="UP000281118">
    <property type="component" value="Unassembled WGS sequence"/>
</dbReference>
<accession>A0A433MJG0</accession>
<comment type="similarity">
    <text evidence="1">Belongs to the UPF0065 (bug) family.</text>
</comment>
<feature type="region of interest" description="Disordered" evidence="2">
    <location>
        <begin position="32"/>
        <end position="52"/>
    </location>
</feature>
<dbReference type="CDD" id="cd13578">
    <property type="entry name" value="PBP2_Bug27"/>
    <property type="match status" value="1"/>
</dbReference>
<organism evidence="4 5">
    <name type="scientific">Variovorax guangxiensis</name>
    <dbReference type="NCBI Taxonomy" id="1775474"/>
    <lineage>
        <taxon>Bacteria</taxon>
        <taxon>Pseudomonadati</taxon>
        <taxon>Pseudomonadota</taxon>
        <taxon>Betaproteobacteria</taxon>
        <taxon>Burkholderiales</taxon>
        <taxon>Comamonadaceae</taxon>
        <taxon>Variovorax</taxon>
    </lineage>
</organism>
<dbReference type="PANTHER" id="PTHR42928:SF5">
    <property type="entry name" value="BLR1237 PROTEIN"/>
    <property type="match status" value="1"/>
</dbReference>
<keyword evidence="3" id="KW-0675">Receptor</keyword>
<dbReference type="Proteomes" id="UP000524450">
    <property type="component" value="Unassembled WGS sequence"/>
</dbReference>
<dbReference type="SUPFAM" id="SSF53850">
    <property type="entry name" value="Periplasmic binding protein-like II"/>
    <property type="match status" value="1"/>
</dbReference>
<name>A0A433MJG0_9BURK</name>